<evidence type="ECO:0000256" key="3">
    <source>
        <dbReference type="ARBA" id="ARBA00022692"/>
    </source>
</evidence>
<dbReference type="RefSeq" id="WP_242976976.1">
    <property type="nucleotide sequence ID" value="NZ_PGET01000001.1"/>
</dbReference>
<reference evidence="7 8" key="1">
    <citation type="submission" date="2017-11" db="EMBL/GenBank/DDBJ databases">
        <title>Understudied soil microbes with underappreciated capabilities: Untangling the Clostridium saccharolyticum group.</title>
        <authorList>
            <person name="Leschine S."/>
        </authorList>
    </citation>
    <scope>NUCLEOTIDE SEQUENCE [LARGE SCALE GENOMIC DNA]</scope>
    <source>
        <strain evidence="7 8">18A</strain>
    </source>
</reference>
<evidence type="ECO:0000256" key="5">
    <source>
        <dbReference type="ARBA" id="ARBA00023136"/>
    </source>
</evidence>
<feature type="transmembrane region" description="Helical" evidence="6">
    <location>
        <begin position="231"/>
        <end position="253"/>
    </location>
</feature>
<dbReference type="PANTHER" id="PTHR47089:SF1">
    <property type="entry name" value="GUANOSINE ABC TRANSPORTER PERMEASE PROTEIN NUPP"/>
    <property type="match status" value="1"/>
</dbReference>
<feature type="transmembrane region" description="Helical" evidence="6">
    <location>
        <begin position="319"/>
        <end position="337"/>
    </location>
</feature>
<evidence type="ECO:0000256" key="1">
    <source>
        <dbReference type="ARBA" id="ARBA00004651"/>
    </source>
</evidence>
<evidence type="ECO:0000256" key="6">
    <source>
        <dbReference type="SAM" id="Phobius"/>
    </source>
</evidence>
<feature type="transmembrane region" description="Helical" evidence="6">
    <location>
        <begin position="194"/>
        <end position="211"/>
    </location>
</feature>
<keyword evidence="7" id="KW-0762">Sugar transport</keyword>
<feature type="transmembrane region" description="Helical" evidence="6">
    <location>
        <begin position="84"/>
        <end position="104"/>
    </location>
</feature>
<keyword evidence="5 6" id="KW-0472">Membrane</keyword>
<dbReference type="EMBL" id="PGET01000001">
    <property type="protein sequence ID" value="PJJ29788.1"/>
    <property type="molecule type" value="Genomic_DNA"/>
</dbReference>
<feature type="transmembrane region" description="Helical" evidence="6">
    <location>
        <begin position="274"/>
        <end position="299"/>
    </location>
</feature>
<dbReference type="AlphaFoldDB" id="A0A2M8Z8L1"/>
<organism evidence="7 8">
    <name type="scientific">[Clostridium] celerecrescens 18A</name>
    <dbReference type="NCBI Taxonomy" id="1286362"/>
    <lineage>
        <taxon>Bacteria</taxon>
        <taxon>Bacillati</taxon>
        <taxon>Bacillota</taxon>
        <taxon>Clostridia</taxon>
        <taxon>Lachnospirales</taxon>
        <taxon>Lachnospiraceae</taxon>
        <taxon>Lacrimispora</taxon>
    </lineage>
</organism>
<evidence type="ECO:0000256" key="2">
    <source>
        <dbReference type="ARBA" id="ARBA00022475"/>
    </source>
</evidence>
<feature type="transmembrane region" description="Helical" evidence="6">
    <location>
        <begin position="110"/>
        <end position="133"/>
    </location>
</feature>
<evidence type="ECO:0000313" key="7">
    <source>
        <dbReference type="EMBL" id="PJJ29788.1"/>
    </source>
</evidence>
<evidence type="ECO:0000256" key="4">
    <source>
        <dbReference type="ARBA" id="ARBA00022989"/>
    </source>
</evidence>
<evidence type="ECO:0000313" key="8">
    <source>
        <dbReference type="Proteomes" id="UP000231092"/>
    </source>
</evidence>
<keyword evidence="7" id="KW-0813">Transport</keyword>
<gene>
    <name evidence="7" type="ORF">H171_3345</name>
</gene>
<dbReference type="Proteomes" id="UP000231092">
    <property type="component" value="Unassembled WGS sequence"/>
</dbReference>
<dbReference type="PANTHER" id="PTHR47089">
    <property type="entry name" value="ABC TRANSPORTER, PERMEASE PROTEIN"/>
    <property type="match status" value="1"/>
</dbReference>
<name>A0A2M8Z8L1_9FIRM</name>
<sequence>MDSNKRIHLIVDMAKLMIAILVSCGLVTAIVLGTSSEPMNAFFSFFIGPFTSFRRIGNIVEAASPLMFTALAVILIFGAGQFSMIAEGAFFIGTLGAMMVATSVPLPTGIHSAVALLAAAAMGAVVALIPALLKMKWQVSEVVTSLMLNYIVQFFAIYMVSYYFREISSSSLASIAFLDTSLLPVIIGGTRIHAGIILAVILCLLIYFLLFRTTFGMKLRIVGNNPKFANYSGIKVTGIMVASQVIAGALAGMGGGAELLGMYTRFKWTSSPGYGWTGIAVALLARNNPLLVPLAALFMGYLNVGANIMARNSDVSSEVVKIIQGVMILMIAAEALLKKWKQRMIVEAAKAETGMKHPAGIPLCPKSLDGNNERRCSK</sequence>
<keyword evidence="4 6" id="KW-1133">Transmembrane helix</keyword>
<comment type="caution">
    <text evidence="7">The sequence shown here is derived from an EMBL/GenBank/DDBJ whole genome shotgun (WGS) entry which is preliminary data.</text>
</comment>
<accession>A0A2M8Z8L1</accession>
<dbReference type="PROSITE" id="PS50890">
    <property type="entry name" value="PUA"/>
    <property type="match status" value="1"/>
</dbReference>
<feature type="transmembrane region" description="Helical" evidence="6">
    <location>
        <begin position="16"/>
        <end position="36"/>
    </location>
</feature>
<dbReference type="GO" id="GO:0005886">
    <property type="term" value="C:plasma membrane"/>
    <property type="evidence" value="ECO:0007669"/>
    <property type="project" value="UniProtKB-SubCell"/>
</dbReference>
<feature type="transmembrane region" description="Helical" evidence="6">
    <location>
        <begin position="145"/>
        <end position="164"/>
    </location>
</feature>
<keyword evidence="3 6" id="KW-0812">Transmembrane</keyword>
<dbReference type="CDD" id="cd06580">
    <property type="entry name" value="TM_PBP1_transp_TpRbsC_like"/>
    <property type="match status" value="1"/>
</dbReference>
<protein>
    <submittedName>
        <fullName evidence="7">Simple sugar transport system permease protein</fullName>
    </submittedName>
</protein>
<comment type="subcellular location">
    <subcellularLocation>
        <location evidence="1">Cell membrane</location>
        <topology evidence="1">Multi-pass membrane protein</topology>
    </subcellularLocation>
</comment>
<keyword evidence="2" id="KW-1003">Cell membrane</keyword>
<dbReference type="Pfam" id="PF02653">
    <property type="entry name" value="BPD_transp_2"/>
    <property type="match status" value="1"/>
</dbReference>
<dbReference type="GO" id="GO:0022857">
    <property type="term" value="F:transmembrane transporter activity"/>
    <property type="evidence" value="ECO:0007669"/>
    <property type="project" value="InterPro"/>
</dbReference>
<proteinExistence type="predicted"/>
<dbReference type="InterPro" id="IPR001851">
    <property type="entry name" value="ABC_transp_permease"/>
</dbReference>
<feature type="transmembrane region" description="Helical" evidence="6">
    <location>
        <begin position="56"/>
        <end position="77"/>
    </location>
</feature>